<evidence type="ECO:0000313" key="6">
    <source>
        <dbReference type="EMBL" id="ODV67921.1"/>
    </source>
</evidence>
<dbReference type="PANTHER" id="PTHR43735:SF3">
    <property type="entry name" value="FERROPTOSIS SUPPRESSOR PROTEIN 1"/>
    <property type="match status" value="1"/>
</dbReference>
<protein>
    <submittedName>
        <fullName evidence="6">FAD/NAD(P)-binding domain-containing protein</fullName>
    </submittedName>
</protein>
<gene>
    <name evidence="6" type="ORF">HYPBUDRAFT_152653</name>
</gene>
<dbReference type="Gene3D" id="3.50.50.60">
    <property type="entry name" value="FAD/NAD(P)-binding domain"/>
    <property type="match status" value="2"/>
</dbReference>
<evidence type="ECO:0000256" key="3">
    <source>
        <dbReference type="ARBA" id="ARBA00022827"/>
    </source>
</evidence>
<dbReference type="AlphaFoldDB" id="A0A1E4RL43"/>
<keyword evidence="2" id="KW-0285">Flavoprotein</keyword>
<dbReference type="GO" id="GO:0050660">
    <property type="term" value="F:flavin adenine dinucleotide binding"/>
    <property type="evidence" value="ECO:0007669"/>
    <property type="project" value="TreeGrafter"/>
</dbReference>
<dbReference type="Proteomes" id="UP000095085">
    <property type="component" value="Unassembled WGS sequence"/>
</dbReference>
<comment type="similarity">
    <text evidence="1">Belongs to the FAD-dependent oxidoreductase family.</text>
</comment>
<reference evidence="7" key="1">
    <citation type="submission" date="2016-05" db="EMBL/GenBank/DDBJ databases">
        <title>Comparative genomics of biotechnologically important yeasts.</title>
        <authorList>
            <consortium name="DOE Joint Genome Institute"/>
            <person name="Riley R."/>
            <person name="Haridas S."/>
            <person name="Wolfe K.H."/>
            <person name="Lopes M.R."/>
            <person name="Hittinger C.T."/>
            <person name="Goker M."/>
            <person name="Salamov A."/>
            <person name="Wisecaver J."/>
            <person name="Long T.M."/>
            <person name="Aerts A.L."/>
            <person name="Barry K."/>
            <person name="Choi C."/>
            <person name="Clum A."/>
            <person name="Coughlan A.Y."/>
            <person name="Deshpande S."/>
            <person name="Douglass A.P."/>
            <person name="Hanson S.J."/>
            <person name="Klenk H.-P."/>
            <person name="Labutti K."/>
            <person name="Lapidus A."/>
            <person name="Lindquist E."/>
            <person name="Lipzen A."/>
            <person name="Meier-Kolthoff J.P."/>
            <person name="Ohm R.A."/>
            <person name="Otillar R.P."/>
            <person name="Pangilinan J."/>
            <person name="Peng Y."/>
            <person name="Rokas A."/>
            <person name="Rosa C.A."/>
            <person name="Scheuner C."/>
            <person name="Sibirny A.A."/>
            <person name="Slot J.C."/>
            <person name="Stielow J.B."/>
            <person name="Sun H."/>
            <person name="Kurtzman C.P."/>
            <person name="Blackwell M."/>
            <person name="Grigoriev I.V."/>
            <person name="Jeffries T.W."/>
        </authorList>
    </citation>
    <scope>NUCLEOTIDE SEQUENCE [LARGE SCALE GENOMIC DNA]</scope>
    <source>
        <strain evidence="7">NRRL Y-1933</strain>
    </source>
</reference>
<dbReference type="GO" id="GO:0004174">
    <property type="term" value="F:electron-transferring-flavoprotein dehydrogenase activity"/>
    <property type="evidence" value="ECO:0007669"/>
    <property type="project" value="TreeGrafter"/>
</dbReference>
<dbReference type="RefSeq" id="XP_020076988.1">
    <property type="nucleotide sequence ID" value="XM_020221128.1"/>
</dbReference>
<dbReference type="STRING" id="984485.A0A1E4RL43"/>
<keyword evidence="4" id="KW-0560">Oxidoreductase</keyword>
<evidence type="ECO:0000256" key="1">
    <source>
        <dbReference type="ARBA" id="ARBA00006442"/>
    </source>
</evidence>
<dbReference type="InterPro" id="IPR036188">
    <property type="entry name" value="FAD/NAD-bd_sf"/>
</dbReference>
<keyword evidence="7" id="KW-1185">Reference proteome</keyword>
<keyword evidence="3" id="KW-0274">FAD</keyword>
<evidence type="ECO:0000259" key="5">
    <source>
        <dbReference type="Pfam" id="PF07992"/>
    </source>
</evidence>
<name>A0A1E4RL43_9ASCO</name>
<dbReference type="PANTHER" id="PTHR43735">
    <property type="entry name" value="APOPTOSIS-INDUCING FACTOR 1"/>
    <property type="match status" value="1"/>
</dbReference>
<dbReference type="OrthoDB" id="202203at2759"/>
<evidence type="ECO:0000256" key="2">
    <source>
        <dbReference type="ARBA" id="ARBA00022630"/>
    </source>
</evidence>
<dbReference type="PRINTS" id="PR00368">
    <property type="entry name" value="FADPNR"/>
</dbReference>
<proteinExistence type="inferred from homology"/>
<dbReference type="InterPro" id="IPR023753">
    <property type="entry name" value="FAD/NAD-binding_dom"/>
</dbReference>
<dbReference type="GO" id="GO:0005737">
    <property type="term" value="C:cytoplasm"/>
    <property type="evidence" value="ECO:0007669"/>
    <property type="project" value="TreeGrafter"/>
</dbReference>
<dbReference type="GeneID" id="30995678"/>
<feature type="domain" description="FAD/NAD(P)-binding" evidence="5">
    <location>
        <begin position="32"/>
        <end position="269"/>
    </location>
</feature>
<dbReference type="EMBL" id="KV454540">
    <property type="protein sequence ID" value="ODV67921.1"/>
    <property type="molecule type" value="Genomic_DNA"/>
</dbReference>
<evidence type="ECO:0000256" key="4">
    <source>
        <dbReference type="ARBA" id="ARBA00023002"/>
    </source>
</evidence>
<accession>A0A1E4RL43</accession>
<sequence>MPRSIIDPEFAKSQFIQFNQLKDIHFDKIVSNDDSSISQVSQQNENSQNGFELTYVQGKVTSIDETTAQYQLNESDQTATIHFDQVVLASGRDRKWPITPQAYNYRKFIEEMKEFLAHCGKHDIISVIGAGGVGLEVAADIKKLFPAKAVNLIHPHPNYPPEPLSIEFKNQIHQSLTKAGVNVITNTRVSHEEANGDLVTTTGETIKSRFNYWCNSHRNNTQILLDELQKKFVNHRNNLWVNDHLQLKNPQTNDTLPNFYAAGDLAELPVIKSAGWANFMGTLASTNVISSLFEDKVVQSLPQDLLSKNHMIVIAGDEDVISEINGEVVLNLPYYVDQYKSYCMEKVLSIYT</sequence>
<organism evidence="6 7">
    <name type="scientific">Hyphopichia burtonii NRRL Y-1933</name>
    <dbReference type="NCBI Taxonomy" id="984485"/>
    <lineage>
        <taxon>Eukaryota</taxon>
        <taxon>Fungi</taxon>
        <taxon>Dikarya</taxon>
        <taxon>Ascomycota</taxon>
        <taxon>Saccharomycotina</taxon>
        <taxon>Pichiomycetes</taxon>
        <taxon>Debaryomycetaceae</taxon>
        <taxon>Hyphopichia</taxon>
    </lineage>
</organism>
<evidence type="ECO:0000313" key="7">
    <source>
        <dbReference type="Proteomes" id="UP000095085"/>
    </source>
</evidence>
<dbReference type="SUPFAM" id="SSF51905">
    <property type="entry name" value="FAD/NAD(P)-binding domain"/>
    <property type="match status" value="2"/>
</dbReference>
<dbReference type="Pfam" id="PF07992">
    <property type="entry name" value="Pyr_redox_2"/>
    <property type="match status" value="1"/>
</dbReference>